<reference evidence="2 3" key="1">
    <citation type="journal article" date="2018" name="Arch. Microbiol.">
        <title>New insights into the metabolic potential of the phototrophic purple bacterium Rhodopila globiformis DSM 161(T) from its draft genome sequence and evidence for a vanadium-dependent nitrogenase.</title>
        <authorList>
            <person name="Imhoff J.F."/>
            <person name="Rahn T."/>
            <person name="Kunzel S."/>
            <person name="Neulinger S.C."/>
        </authorList>
    </citation>
    <scope>NUCLEOTIDE SEQUENCE [LARGE SCALE GENOMIC DNA]</scope>
    <source>
        <strain evidence="2 3">DSM 161</strain>
    </source>
</reference>
<keyword evidence="3" id="KW-1185">Reference proteome</keyword>
<dbReference type="OrthoDB" id="117888at2"/>
<gene>
    <name evidence="2" type="ORF">CCS01_20890</name>
</gene>
<dbReference type="RefSeq" id="WP_104520759.1">
    <property type="nucleotide sequence ID" value="NZ_NHRY01000223.1"/>
</dbReference>
<protein>
    <submittedName>
        <fullName evidence="2">DUF2384 domain-containing protein</fullName>
    </submittedName>
</protein>
<dbReference type="Proteomes" id="UP000239724">
    <property type="component" value="Unassembled WGS sequence"/>
</dbReference>
<sequence>MSAVREPVRAAPPRIDPLAALRGFFHIMDAWRATAEEARIILGAPAERTYYAWRAGTAVRVPADTLRRIGYVAGVYKALQILYADPHTADDWVRRPNRALGGQTPLQRMCAGDVTDLAAVRDYLDAARAPWS</sequence>
<organism evidence="2 3">
    <name type="scientific">Rhodopila globiformis</name>
    <name type="common">Rhodopseudomonas globiformis</name>
    <dbReference type="NCBI Taxonomy" id="1071"/>
    <lineage>
        <taxon>Bacteria</taxon>
        <taxon>Pseudomonadati</taxon>
        <taxon>Pseudomonadota</taxon>
        <taxon>Alphaproteobacteria</taxon>
        <taxon>Acetobacterales</taxon>
        <taxon>Acetobacteraceae</taxon>
        <taxon>Rhodopila</taxon>
    </lineage>
</organism>
<evidence type="ECO:0000313" key="3">
    <source>
        <dbReference type="Proteomes" id="UP000239724"/>
    </source>
</evidence>
<comment type="caution">
    <text evidence="2">The sequence shown here is derived from an EMBL/GenBank/DDBJ whole genome shotgun (WGS) entry which is preliminary data.</text>
</comment>
<evidence type="ECO:0000259" key="1">
    <source>
        <dbReference type="Pfam" id="PF09722"/>
    </source>
</evidence>
<accession>A0A2S6N4W5</accession>
<dbReference type="AlphaFoldDB" id="A0A2S6N4W5"/>
<feature type="domain" description="Antitoxin Xre/MbcA/ParS-like toxin-binding" evidence="1">
    <location>
        <begin position="78"/>
        <end position="128"/>
    </location>
</feature>
<evidence type="ECO:0000313" key="2">
    <source>
        <dbReference type="EMBL" id="PPQ29655.1"/>
    </source>
</evidence>
<dbReference type="EMBL" id="NHRY01000223">
    <property type="protein sequence ID" value="PPQ29655.1"/>
    <property type="molecule type" value="Genomic_DNA"/>
</dbReference>
<dbReference type="InterPro" id="IPR024467">
    <property type="entry name" value="Xre/MbcA/ParS-like_toxin-bd"/>
</dbReference>
<proteinExistence type="predicted"/>
<name>A0A2S6N4W5_RHOGL</name>
<dbReference type="Pfam" id="PF09722">
    <property type="entry name" value="Xre_MbcA_ParS_C"/>
    <property type="match status" value="1"/>
</dbReference>